<gene>
    <name evidence="1" type="ORF">DDF84_011990</name>
</gene>
<dbReference type="AlphaFoldDB" id="A0A482IQB8"/>
<accession>A0A482IQB8</accession>
<dbReference type="Pfam" id="PF20461">
    <property type="entry name" value="DUF6714"/>
    <property type="match status" value="1"/>
</dbReference>
<dbReference type="OrthoDB" id="9134923at2"/>
<evidence type="ECO:0000313" key="2">
    <source>
        <dbReference type="Proteomes" id="UP000253772"/>
    </source>
</evidence>
<dbReference type="Proteomes" id="UP000253772">
    <property type="component" value="Chromosome c1"/>
</dbReference>
<sequence length="179" mass="19879">MITVEELKSLILKAFVDVPPPPDWCIVESGEGDEPRAVQEAFAGIKNWRDISPEELDRAPNGLGSALSFFSDEAFRYYLQAYLIADLEGALESNDPVWHLTSGLTSEAKRDCVNCLRYGARTWWDASVYTFSVFTAEQAFAIASYLQYKVSAGDLLESDEASVAEALSNYWLSRCSVSP</sequence>
<reference evidence="1 2" key="1">
    <citation type="submission" date="2019-03" db="EMBL/GenBank/DDBJ databases">
        <title>Comparative insights into the high quality Complete genome sequence of highly metal resistant Cupriavidus metallidurans strain BS1 isolated from a gold-copper mine.</title>
        <authorList>
            <person name="Mazhar H.S."/>
            <person name="Rensing C."/>
        </authorList>
    </citation>
    <scope>NUCLEOTIDE SEQUENCE [LARGE SCALE GENOMIC DNA]</scope>
    <source>
        <strain evidence="1 2">BS1</strain>
    </source>
</reference>
<dbReference type="RefSeq" id="WP_133258051.1">
    <property type="nucleotide sequence ID" value="NZ_CP037900.1"/>
</dbReference>
<dbReference type="EMBL" id="CP037900">
    <property type="protein sequence ID" value="QBP10421.1"/>
    <property type="molecule type" value="Genomic_DNA"/>
</dbReference>
<dbReference type="InterPro" id="IPR046560">
    <property type="entry name" value="DUF6714"/>
</dbReference>
<proteinExistence type="predicted"/>
<evidence type="ECO:0000313" key="1">
    <source>
        <dbReference type="EMBL" id="QBP10421.1"/>
    </source>
</evidence>
<name>A0A482IQB8_9BURK</name>
<organism evidence="1 2">
    <name type="scientific">Cupriavidus metallidurans</name>
    <dbReference type="NCBI Taxonomy" id="119219"/>
    <lineage>
        <taxon>Bacteria</taxon>
        <taxon>Pseudomonadati</taxon>
        <taxon>Pseudomonadota</taxon>
        <taxon>Betaproteobacteria</taxon>
        <taxon>Burkholderiales</taxon>
        <taxon>Burkholderiaceae</taxon>
        <taxon>Cupriavidus</taxon>
    </lineage>
</organism>
<protein>
    <submittedName>
        <fullName evidence="1">Uncharacterized protein</fullName>
    </submittedName>
</protein>